<keyword evidence="2" id="KW-1185">Reference proteome</keyword>
<protein>
    <submittedName>
        <fullName evidence="1">Uncharacterized protein</fullName>
    </submittedName>
</protein>
<proteinExistence type="predicted"/>
<accession>A0A401UPF4</accession>
<reference evidence="1 2" key="1">
    <citation type="submission" date="2018-11" db="EMBL/GenBank/DDBJ databases">
        <title>Genome sequencing and assembly of Clostridium tagluense strain A121.</title>
        <authorList>
            <person name="Murakami T."/>
            <person name="Segawa T."/>
            <person name="Shcherbakova V.A."/>
            <person name="Mori H."/>
            <person name="Yoshimura Y."/>
        </authorList>
    </citation>
    <scope>NUCLEOTIDE SEQUENCE [LARGE SCALE GENOMIC DNA]</scope>
    <source>
        <strain evidence="1 2">A121</strain>
    </source>
</reference>
<evidence type="ECO:0000313" key="2">
    <source>
        <dbReference type="Proteomes" id="UP000287872"/>
    </source>
</evidence>
<dbReference type="RefSeq" id="WP_125003197.1">
    <property type="nucleotide sequence ID" value="NZ_BHYK01000017.1"/>
</dbReference>
<gene>
    <name evidence="1" type="ORF">Ctaglu_30290</name>
</gene>
<organism evidence="1 2">
    <name type="scientific">Clostridium tagluense</name>
    <dbReference type="NCBI Taxonomy" id="360422"/>
    <lineage>
        <taxon>Bacteria</taxon>
        <taxon>Bacillati</taxon>
        <taxon>Bacillota</taxon>
        <taxon>Clostridia</taxon>
        <taxon>Eubacteriales</taxon>
        <taxon>Clostridiaceae</taxon>
        <taxon>Clostridium</taxon>
    </lineage>
</organism>
<comment type="caution">
    <text evidence="1">The sequence shown here is derived from an EMBL/GenBank/DDBJ whole genome shotgun (WGS) entry which is preliminary data.</text>
</comment>
<sequence length="900" mass="103375">MNNNNNVYIMSLEGADIYNHMFRGREIKKEYIGMLAYSLELIKLRAEGLLVKTIKRTNNVKEQSDDIINIKFKYKVQNGASVIIKKEATLVKLNEKLLTLDLTIAKDLEKHDKTILAIAGVKKSIIDIKNEMDTEKWAEVKNDILRTKLYEEGFTITTVDAKTSKVTEDKYVVYKRSGSKSRTGQCLFIKEHLLKPMITWSRMGLDFISNDWDSDYAGLLAYESLVGSHLEDTMKISVDNILIVEDVNSKFYKKCNVVKTDDTTGLLGSFEDDYEISNCLFDGECLLEGKYFKDGESMNLLRQHMFKSASFSTNISSFLIKNCPVGQNFFTWEIENMFGEKILAKDVHMICTPTSVKALKFAKGLGMTKQEMWNYWKDIVRAEGSIFGICKHEKPSLRGVNDNGTLVQQTSYQMLNSTGMSFDDMDNLATFEKEYVMKLRNDDEAFIKYARKNASDLNSFLMMAELAEHNTDFISSLVFRDFRKHKIGRYVKHAKRGKIRLDGDYCILIGNGLELLYHAIGQLDVENPQSVSLKDNEIYTKLNEDGLDLVCFRNPHTSPSNILIGKNTWNTEIDKYFNFSKNIVYVNAIGFPIMDILSGSDYDSDNMVIFNNDKMLEVAKNCSGFNVCINKVKSESKKYIVNAKNMAVIDNQLSTSQSNIGTVVNMGQLLMSTYWNMPKEDINKEKLAELMKKVDIATILSGICIDLAKKFYSIDLIKEINNLSKSKLGKSLLEKEKPTFFVSISQSKTMKNRVKNYDCPMDYLQTILKDIDKADYKTDFKFEDLLVKQDIVKANKRQKREILEYVDEMCTKIASIKSKEAETKSDIKERDERLDSIIKYYNFYMSKKTVKADTMYTMLRQIDKSKNKTKLLNVLYITQKETFLNAFKNKSVHQNEKISA</sequence>
<dbReference type="AlphaFoldDB" id="A0A401UPF4"/>
<dbReference type="Proteomes" id="UP000287872">
    <property type="component" value="Unassembled WGS sequence"/>
</dbReference>
<name>A0A401UPF4_9CLOT</name>
<dbReference type="OrthoDB" id="2485429at2"/>
<dbReference type="EMBL" id="BHYK01000017">
    <property type="protein sequence ID" value="GCD11406.1"/>
    <property type="molecule type" value="Genomic_DNA"/>
</dbReference>
<evidence type="ECO:0000313" key="1">
    <source>
        <dbReference type="EMBL" id="GCD11406.1"/>
    </source>
</evidence>